<dbReference type="Proteomes" id="UP001152592">
    <property type="component" value="Unassembled WGS sequence"/>
</dbReference>
<dbReference type="SUPFAM" id="SSF50998">
    <property type="entry name" value="Quinoprotein alcohol dehydrogenase-like"/>
    <property type="match status" value="1"/>
</dbReference>
<feature type="repeat" description="WD" evidence="3">
    <location>
        <begin position="618"/>
        <end position="666"/>
    </location>
</feature>
<evidence type="ECO:0000313" key="5">
    <source>
        <dbReference type="EMBL" id="CAG8382220.1"/>
    </source>
</evidence>
<feature type="repeat" description="WD" evidence="3">
    <location>
        <begin position="1116"/>
        <end position="1158"/>
    </location>
</feature>
<dbReference type="Gene3D" id="3.40.50.300">
    <property type="entry name" value="P-loop containing nucleotide triphosphate hydrolases"/>
    <property type="match status" value="1"/>
</dbReference>
<dbReference type="InterPro" id="IPR027417">
    <property type="entry name" value="P-loop_NTPase"/>
</dbReference>
<dbReference type="PROSITE" id="PS50837">
    <property type="entry name" value="NACHT"/>
    <property type="match status" value="1"/>
</dbReference>
<keyword evidence="1 3" id="KW-0853">WD repeat</keyword>
<dbReference type="InterPro" id="IPR056884">
    <property type="entry name" value="NPHP3-like_N"/>
</dbReference>
<accession>A0A9W4J6Z2</accession>
<feature type="repeat" description="WD" evidence="3">
    <location>
        <begin position="757"/>
        <end position="806"/>
    </location>
</feature>
<feature type="repeat" description="WD" evidence="3">
    <location>
        <begin position="667"/>
        <end position="708"/>
    </location>
</feature>
<evidence type="ECO:0000256" key="2">
    <source>
        <dbReference type="ARBA" id="ARBA00022737"/>
    </source>
</evidence>
<dbReference type="PROSITE" id="PS50294">
    <property type="entry name" value="WD_REPEATS_REGION"/>
    <property type="match status" value="6"/>
</dbReference>
<dbReference type="InterPro" id="IPR036322">
    <property type="entry name" value="WD40_repeat_dom_sf"/>
</dbReference>
<reference evidence="5" key="1">
    <citation type="submission" date="2021-07" db="EMBL/GenBank/DDBJ databases">
        <authorList>
            <person name="Branca A.L. A."/>
        </authorList>
    </citation>
    <scope>NUCLEOTIDE SEQUENCE</scope>
</reference>
<dbReference type="InterPro" id="IPR007111">
    <property type="entry name" value="NACHT_NTPase"/>
</dbReference>
<evidence type="ECO:0000313" key="6">
    <source>
        <dbReference type="Proteomes" id="UP001152592"/>
    </source>
</evidence>
<dbReference type="PRINTS" id="PR00320">
    <property type="entry name" value="GPROTEINBRPT"/>
</dbReference>
<dbReference type="PROSITE" id="PS50082">
    <property type="entry name" value="WD_REPEATS_2"/>
    <property type="match status" value="10"/>
</dbReference>
<dbReference type="InterPro" id="IPR011047">
    <property type="entry name" value="Quinoprotein_ADH-like_sf"/>
</dbReference>
<feature type="repeat" description="WD" evidence="3">
    <location>
        <begin position="807"/>
        <end position="848"/>
    </location>
</feature>
<dbReference type="InterPro" id="IPR001680">
    <property type="entry name" value="WD40_rpt"/>
</dbReference>
<dbReference type="SMART" id="SM00320">
    <property type="entry name" value="WD40"/>
    <property type="match status" value="13"/>
</dbReference>
<feature type="domain" description="NACHT" evidence="4">
    <location>
        <begin position="80"/>
        <end position="229"/>
    </location>
</feature>
<dbReference type="SUPFAM" id="SSF82171">
    <property type="entry name" value="DPP6 N-terminal domain-like"/>
    <property type="match status" value="1"/>
</dbReference>
<dbReference type="PANTHER" id="PTHR19879:SF9">
    <property type="entry name" value="TRANSCRIPTION INITIATION FACTOR TFIID SUBUNIT 5"/>
    <property type="match status" value="1"/>
</dbReference>
<dbReference type="InterPro" id="IPR020472">
    <property type="entry name" value="WD40_PAC1"/>
</dbReference>
<dbReference type="SUPFAM" id="SSF52540">
    <property type="entry name" value="P-loop containing nucleoside triphosphate hydrolases"/>
    <property type="match status" value="1"/>
</dbReference>
<dbReference type="Pfam" id="PF24883">
    <property type="entry name" value="NPHP3_N"/>
    <property type="match status" value="1"/>
</dbReference>
<protein>
    <recommendedName>
        <fullName evidence="4">NACHT domain-containing protein</fullName>
    </recommendedName>
</protein>
<sequence length="1295" mass="143389">MSGNVDVSFGPNHSGVQLGINNGNVNIQSHNVDILDKLLVARGAELDSYSDQHEDECLHGTRTDLLRNVAEWATSPGGKCIFWLNGMAGTGKSTIARTVARFFPGEQFTAATFFFKRGEADRGNATRLFPTISRQLATKIPDLASNLRNALTNDPDLGKKSLKVQFQGLLLRPLLDLDRLNSQMRMMFIIIDALDECDTDDDIRVILQLLPQLQELSTVRLRIFLTSRPELPIRLGFSKMANHQYQDLALHEIPEEVTAHDISLFLRDRFRKIQDKKDVPTDWPGEDAIQTLVEMSVPLFISAATVCRHVGCKLDPVKELADLIKDQAKYSTKMDKTYLPVLVRLLGGQDEEDKDLTLQYFRQIVGSIILFANPLPVNALSRFLELEERLISNLLDSFRSVLRLPSGRDQPVQILHQSFRDFLLQTKSQFYIDKGQTHKNIALHCLHTMRAKLKRDICNLNHHGTRRMKIDKRLIHHHLQPELQYSCRYWVRHLEQCVDQSDIAQEALLFLQQHFLHWVEAMSTLGLASDVVMMISSLQIITHEVPGSTLSDFLHDANRFVLKFQQIANVVPLQFYCAGLMFTPVTSIIRRQFINELPPWICQLPEVSQQWSAELQTLEGHPSMVHAVAFSPDSRFLASCSGSWGSDSEDNIIQLWDAATGALRQTLKGHSDAVISLAFSPKGWLLASGSHDQSVRLWNPITGALVHTLGSHPMGVDALAFSPCGRLIASGSAVRRAKEDGTIRLWDTATGTLRKELEGNSGGVNSLIFSPNGRLLVSGSGCLLFGRQEDHIVRIWNISTGKLQHTLGGHSGKVNCVAFSSDGHLFASGSEDSNVRIWDSATGVLRQTLKAHDTVGVKSLAFSPNGRLLASSSFSPGHDEDDEVVRLWDPAAGTLLQILQGHSGGITSLAFSPNGRQLASGSEDSTVRMWDPVTNLLHPTPRGHREWVSTLVVSPDGNLLASGSNDETIRLWNSVTGALNHILEGHSEAISDIAFSPDSRLLASGSCDNTVRLWDSATGELRHVLVGQKHWVRISFSPDGFLLASRSVESPIRIWDPMTGALKQTLEYNSSEVHPIAFSPDTKLLASGSDRLGPDRDSEYWIILWDLATGEERQTLKGHLALVSSVAFSPDGHLLASSSSGDNTVRLWDPASGLLLQTFEAQAFSLAFSPDSQILAFSSPRWTMQLLNLATGSLKQSPALCQEPGDVTFSQDGSSLSTHAGVFHVESQCDKSMLNSPQPGFELYIDREYWICIDNERVLWLPVELRPTSCVVFDGKIAFGNHSGMVSVMGFCANR</sequence>
<name>A0A9W4J6Z2_9EURO</name>
<gene>
    <name evidence="5" type="ORF">PSALAMII_LOCUS5829</name>
</gene>
<dbReference type="Gene3D" id="2.130.10.10">
    <property type="entry name" value="YVTN repeat-like/Quinoprotein amine dehydrogenase"/>
    <property type="match status" value="5"/>
</dbReference>
<dbReference type="Pfam" id="PF00400">
    <property type="entry name" value="WD40"/>
    <property type="match status" value="10"/>
</dbReference>
<organism evidence="5 6">
    <name type="scientific">Penicillium salamii</name>
    <dbReference type="NCBI Taxonomy" id="1612424"/>
    <lineage>
        <taxon>Eukaryota</taxon>
        <taxon>Fungi</taxon>
        <taxon>Dikarya</taxon>
        <taxon>Ascomycota</taxon>
        <taxon>Pezizomycotina</taxon>
        <taxon>Eurotiomycetes</taxon>
        <taxon>Eurotiomycetidae</taxon>
        <taxon>Eurotiales</taxon>
        <taxon>Aspergillaceae</taxon>
        <taxon>Penicillium</taxon>
    </lineage>
</organism>
<feature type="repeat" description="WD" evidence="3">
    <location>
        <begin position="983"/>
        <end position="1024"/>
    </location>
</feature>
<feature type="repeat" description="WD" evidence="3">
    <location>
        <begin position="1034"/>
        <end position="1065"/>
    </location>
</feature>
<dbReference type="PANTHER" id="PTHR19879">
    <property type="entry name" value="TRANSCRIPTION INITIATION FACTOR TFIID"/>
    <property type="match status" value="1"/>
</dbReference>
<feature type="repeat" description="WD" evidence="3">
    <location>
        <begin position="941"/>
        <end position="973"/>
    </location>
</feature>
<evidence type="ECO:0000256" key="3">
    <source>
        <dbReference type="PROSITE-ProRule" id="PRU00221"/>
    </source>
</evidence>
<dbReference type="CDD" id="cd00200">
    <property type="entry name" value="WD40"/>
    <property type="match status" value="2"/>
</dbReference>
<keyword evidence="2" id="KW-0677">Repeat</keyword>
<dbReference type="EMBL" id="CAJVPD010000238">
    <property type="protein sequence ID" value="CAG8382220.1"/>
    <property type="molecule type" value="Genomic_DNA"/>
</dbReference>
<dbReference type="SUPFAM" id="SSF50978">
    <property type="entry name" value="WD40 repeat-like"/>
    <property type="match status" value="1"/>
</dbReference>
<feature type="repeat" description="WD" evidence="3">
    <location>
        <begin position="709"/>
        <end position="756"/>
    </location>
</feature>
<feature type="repeat" description="WD" evidence="3">
    <location>
        <begin position="899"/>
        <end position="931"/>
    </location>
</feature>
<proteinExistence type="predicted"/>
<dbReference type="InterPro" id="IPR015943">
    <property type="entry name" value="WD40/YVTN_repeat-like_dom_sf"/>
</dbReference>
<comment type="caution">
    <text evidence="5">The sequence shown here is derived from an EMBL/GenBank/DDBJ whole genome shotgun (WGS) entry which is preliminary data.</text>
</comment>
<evidence type="ECO:0000256" key="1">
    <source>
        <dbReference type="ARBA" id="ARBA00022574"/>
    </source>
</evidence>
<dbReference type="OrthoDB" id="3638488at2759"/>
<evidence type="ECO:0000259" key="4">
    <source>
        <dbReference type="PROSITE" id="PS50837"/>
    </source>
</evidence>